<gene>
    <name evidence="1" type="ORF">LCGC14_0309820</name>
</gene>
<comment type="caution">
    <text evidence="1">The sequence shown here is derived from an EMBL/GenBank/DDBJ whole genome shotgun (WGS) entry which is preliminary data.</text>
</comment>
<protein>
    <submittedName>
        <fullName evidence="1">Uncharacterized protein</fullName>
    </submittedName>
</protein>
<proteinExistence type="predicted"/>
<evidence type="ECO:0000313" key="1">
    <source>
        <dbReference type="EMBL" id="KKN82433.1"/>
    </source>
</evidence>
<organism evidence="1">
    <name type="scientific">marine sediment metagenome</name>
    <dbReference type="NCBI Taxonomy" id="412755"/>
    <lineage>
        <taxon>unclassified sequences</taxon>
        <taxon>metagenomes</taxon>
        <taxon>ecological metagenomes</taxon>
    </lineage>
</organism>
<sequence length="201" mass="23168">MTTNTFGRHIWGFESNDVELKTACAAGWSRADLVWERLLEAGNLFWVEGAKGRAIVRFRQADLLARLCFKRTDLRRATTRANLCIVALEAGNLPRADRHQRAALDIWRAAPAQIEAMEIAPRTRSSLFHLRMEVKHRTTFHDNLRRRFCNFAGETETTLRALTSSVPPQHRHFARWRGERPNVYDDTRKIMGACLLIIDRG</sequence>
<accession>A0A0F9WU91</accession>
<name>A0A0F9WU91_9ZZZZ</name>
<dbReference type="EMBL" id="LAZR01000201">
    <property type="protein sequence ID" value="KKN82433.1"/>
    <property type="molecule type" value="Genomic_DNA"/>
</dbReference>
<reference evidence="1" key="1">
    <citation type="journal article" date="2015" name="Nature">
        <title>Complex archaea that bridge the gap between prokaryotes and eukaryotes.</title>
        <authorList>
            <person name="Spang A."/>
            <person name="Saw J.H."/>
            <person name="Jorgensen S.L."/>
            <person name="Zaremba-Niedzwiedzka K."/>
            <person name="Martijn J."/>
            <person name="Lind A.E."/>
            <person name="van Eijk R."/>
            <person name="Schleper C."/>
            <person name="Guy L."/>
            <person name="Ettema T.J."/>
        </authorList>
    </citation>
    <scope>NUCLEOTIDE SEQUENCE</scope>
</reference>
<dbReference type="AlphaFoldDB" id="A0A0F9WU91"/>